<feature type="compositionally biased region" description="Polar residues" evidence="4">
    <location>
        <begin position="418"/>
        <end position="431"/>
    </location>
</feature>
<dbReference type="CDD" id="cd12913">
    <property type="entry name" value="PDC1_MCP_like"/>
    <property type="match status" value="1"/>
</dbReference>
<protein>
    <submittedName>
        <fullName evidence="6">Methyl-accepting chemotaxis protein</fullName>
    </submittedName>
</protein>
<comment type="caution">
    <text evidence="6">The sequence shown here is derived from an EMBL/GenBank/DDBJ whole genome shotgun (WGS) entry which is preliminary data.</text>
</comment>
<evidence type="ECO:0000256" key="2">
    <source>
        <dbReference type="ARBA" id="ARBA00029447"/>
    </source>
</evidence>
<dbReference type="InterPro" id="IPR051310">
    <property type="entry name" value="MCP_chemotaxis"/>
</dbReference>
<keyword evidence="3" id="KW-0807">Transducer</keyword>
<dbReference type="Pfam" id="PF00015">
    <property type="entry name" value="MCPsignal"/>
    <property type="match status" value="1"/>
</dbReference>
<evidence type="ECO:0000256" key="3">
    <source>
        <dbReference type="PROSITE-ProRule" id="PRU00284"/>
    </source>
</evidence>
<evidence type="ECO:0000256" key="1">
    <source>
        <dbReference type="ARBA" id="ARBA00022481"/>
    </source>
</evidence>
<dbReference type="SUPFAM" id="SSF58104">
    <property type="entry name" value="Methyl-accepting chemotaxis protein (MCP) signaling domain"/>
    <property type="match status" value="1"/>
</dbReference>
<dbReference type="PANTHER" id="PTHR43531">
    <property type="entry name" value="PROTEIN ICFG"/>
    <property type="match status" value="1"/>
</dbReference>
<dbReference type="Gene3D" id="1.10.287.950">
    <property type="entry name" value="Methyl-accepting chemotaxis protein"/>
    <property type="match status" value="1"/>
</dbReference>
<feature type="compositionally biased region" description="Pro residues" evidence="4">
    <location>
        <begin position="663"/>
        <end position="683"/>
    </location>
</feature>
<keyword evidence="7" id="KW-1185">Reference proteome</keyword>
<dbReference type="Proteomes" id="UP001596001">
    <property type="component" value="Unassembled WGS sequence"/>
</dbReference>
<dbReference type="PANTHER" id="PTHR43531:SF14">
    <property type="entry name" value="METHYL-ACCEPTING CHEMOTAXIS PROTEIN I-RELATED"/>
    <property type="match status" value="1"/>
</dbReference>
<dbReference type="InterPro" id="IPR004089">
    <property type="entry name" value="MCPsignal_dom"/>
</dbReference>
<feature type="compositionally biased region" description="Low complexity" evidence="4">
    <location>
        <begin position="653"/>
        <end position="662"/>
    </location>
</feature>
<sequence>MPTSHKLTLRTRLLLLVALIVLAGYALTLTVLTYKAGQLQHESALRYTEQLAANQGHKATADLEQGMDVARTLAHALGQLKSSGLANRASADALLKGVLAGNPALIGVWSGWEPDAFDGKDSEYANQPGHDATGRYIPYWNRGSGTLAVEPLVDYDKPVAGDYYLLPKKTGQETLIEPYKYTVGGKEMLITSLVVPIQVDGRFVGVAGVDLTLEGLQKMTSQVRVFNNGYASLLSHGGIFLGDQDPANVGQDIGKHPEAEQARAAIAEGRLLRMETYSQRLNETVTRIYMPLQIGASKTPWSFAITVPNTEILAEIYQQRWLAAGLGLLSILLVSIGLALALERMVLRPIGGEPEHAAAIAARVAEGDLSQSIVVRPHDQSSLMAQLQRMQDGLAGVVAKVRQGAEGVATASTEIAQGNQDLSGRTESQASALEETAASMSQLGSAVTQNAEHARHANELARHASGVAVQGGEAVGRVIETMKEINDSSRKIADIISVIDGIAFQTNILALNAAVEAARAGEQGRGFAVVAAEVRNLAGRSANAAKEIKELINASVDRVEVGASQVDQAGNTMTEVVSAIQRVTDIMGDISAASVQQSAGVGQVGEAVAQMDQVTQQNSALVEQMAAAASSLKVQAQELVHAVDVFKLNAQHTSTPSSAPARTTPPPAARVQRPPMPANPPSAPTLRAAAPKTAPPPPLTMSSKTTPEDDAWETF</sequence>
<dbReference type="CDD" id="cd11386">
    <property type="entry name" value="MCP_signal"/>
    <property type="match status" value="1"/>
</dbReference>
<reference evidence="7" key="1">
    <citation type="journal article" date="2019" name="Int. J. Syst. Evol. Microbiol.">
        <title>The Global Catalogue of Microorganisms (GCM) 10K type strain sequencing project: providing services to taxonomists for standard genome sequencing and annotation.</title>
        <authorList>
            <consortium name="The Broad Institute Genomics Platform"/>
            <consortium name="The Broad Institute Genome Sequencing Center for Infectious Disease"/>
            <person name="Wu L."/>
            <person name="Ma J."/>
        </authorList>
    </citation>
    <scope>NUCLEOTIDE SEQUENCE [LARGE SCALE GENOMIC DNA]</scope>
    <source>
        <strain evidence="7">CCUG 49452</strain>
    </source>
</reference>
<feature type="compositionally biased region" description="Polar residues" evidence="4">
    <location>
        <begin position="438"/>
        <end position="451"/>
    </location>
</feature>
<comment type="similarity">
    <text evidence="2">Belongs to the methyl-accepting chemotaxis (MCP) protein family.</text>
</comment>
<dbReference type="EMBL" id="JBHSHJ010000001">
    <property type="protein sequence ID" value="MFC4787863.1"/>
    <property type="molecule type" value="Genomic_DNA"/>
</dbReference>
<dbReference type="RefSeq" id="WP_382429699.1">
    <property type="nucleotide sequence ID" value="NZ_JBHSHJ010000001.1"/>
</dbReference>
<evidence type="ECO:0000256" key="4">
    <source>
        <dbReference type="SAM" id="MobiDB-lite"/>
    </source>
</evidence>
<name>A0ABV9Q9W8_9BURK</name>
<keyword evidence="1" id="KW-0488">Methylation</keyword>
<organism evidence="6 7">
    <name type="scientific">Giesbergeria sinuosa</name>
    <dbReference type="NCBI Taxonomy" id="80883"/>
    <lineage>
        <taxon>Bacteria</taxon>
        <taxon>Pseudomonadati</taxon>
        <taxon>Pseudomonadota</taxon>
        <taxon>Betaproteobacteria</taxon>
        <taxon>Burkholderiales</taxon>
        <taxon>Comamonadaceae</taxon>
        <taxon>Giesbergeria</taxon>
    </lineage>
</organism>
<feature type="region of interest" description="Disordered" evidence="4">
    <location>
        <begin position="651"/>
        <end position="715"/>
    </location>
</feature>
<evidence type="ECO:0000259" key="5">
    <source>
        <dbReference type="PROSITE" id="PS50111"/>
    </source>
</evidence>
<evidence type="ECO:0000313" key="7">
    <source>
        <dbReference type="Proteomes" id="UP001596001"/>
    </source>
</evidence>
<dbReference type="PROSITE" id="PS50111">
    <property type="entry name" value="CHEMOTAXIS_TRANSDUC_2"/>
    <property type="match status" value="1"/>
</dbReference>
<dbReference type="SMART" id="SM00283">
    <property type="entry name" value="MA"/>
    <property type="match status" value="1"/>
</dbReference>
<dbReference type="Gene3D" id="3.30.450.20">
    <property type="entry name" value="PAS domain"/>
    <property type="match status" value="2"/>
</dbReference>
<feature type="domain" description="Methyl-accepting transducer" evidence="5">
    <location>
        <begin position="404"/>
        <end position="633"/>
    </location>
</feature>
<proteinExistence type="inferred from homology"/>
<gene>
    <name evidence="6" type="ORF">ACFO6X_02485</name>
</gene>
<evidence type="ECO:0000313" key="6">
    <source>
        <dbReference type="EMBL" id="MFC4787863.1"/>
    </source>
</evidence>
<accession>A0ABV9Q9W8</accession>
<dbReference type="Pfam" id="PF22673">
    <property type="entry name" value="MCP-like_PDC_1"/>
    <property type="match status" value="1"/>
</dbReference>
<feature type="region of interest" description="Disordered" evidence="4">
    <location>
        <begin position="418"/>
        <end position="453"/>
    </location>
</feature>